<name>A0AAY4AVK8_9TELE</name>
<keyword evidence="3 4" id="KW-0472">Membrane</keyword>
<feature type="transmembrane region" description="Helical" evidence="4">
    <location>
        <begin position="261"/>
        <end position="281"/>
    </location>
</feature>
<evidence type="ECO:0000256" key="5">
    <source>
        <dbReference type="SAM" id="SignalP"/>
    </source>
</evidence>
<keyword evidence="4" id="KW-1133">Transmembrane helix</keyword>
<dbReference type="Ensembl" id="ENSDCDT00010013548.1">
    <property type="protein sequence ID" value="ENSDCDP00010012847.1"/>
    <property type="gene ID" value="ENSDCDG00010005852.1"/>
</dbReference>
<keyword evidence="8" id="KW-1185">Reference proteome</keyword>
<dbReference type="InterPro" id="IPR013106">
    <property type="entry name" value="Ig_V-set"/>
</dbReference>
<sequence>MKQIILAGLLLLSLLSGSAGLVTTLGDQVILEGRSITVPCHYDPQYIPNVKYWCQGRMKDFCTKLAQTVNQHKESAQKVSIADDPTQLVFTVTINDLKEADSGWYWCGVEVGGIWQADDATSLHISVVHGLSVVNNVVSGEEGGAVKIQCQYSERYRESQKKWCRSGDWSSCMVTDAEGHFQSKSMQITDDKSREFTVTLRNLEKKDQGWYWCAVGQEQEPVRVEVTSRTTTPSSHQALLATVAINTGLDKRYALQSPNNWLIPLLICGVFFLLVSAFLVARRWMKHYRKTLLLKEAGKMEPSLAVPLNREVEWNNTTVVFLSSPDQKVHMLS</sequence>
<gene>
    <name evidence="7" type="primary">PIGR</name>
</gene>
<feature type="signal peptide" evidence="5">
    <location>
        <begin position="1"/>
        <end position="20"/>
    </location>
</feature>
<reference evidence="7" key="2">
    <citation type="submission" date="2025-08" db="UniProtKB">
        <authorList>
            <consortium name="Ensembl"/>
        </authorList>
    </citation>
    <scope>IDENTIFICATION</scope>
</reference>
<accession>A0AAY4AVK8</accession>
<dbReference type="Gene3D" id="2.60.40.10">
    <property type="entry name" value="Immunoglobulins"/>
    <property type="match status" value="2"/>
</dbReference>
<dbReference type="InterPro" id="IPR003599">
    <property type="entry name" value="Ig_sub"/>
</dbReference>
<dbReference type="Proteomes" id="UP000694580">
    <property type="component" value="Chromosome 4"/>
</dbReference>
<evidence type="ECO:0000256" key="3">
    <source>
        <dbReference type="ARBA" id="ARBA00023136"/>
    </source>
</evidence>
<dbReference type="SUPFAM" id="SSF48726">
    <property type="entry name" value="Immunoglobulin"/>
    <property type="match status" value="2"/>
</dbReference>
<dbReference type="InterPro" id="IPR007110">
    <property type="entry name" value="Ig-like_dom"/>
</dbReference>
<evidence type="ECO:0000313" key="7">
    <source>
        <dbReference type="Ensembl" id="ENSDCDP00010012847.1"/>
    </source>
</evidence>
<dbReference type="GO" id="GO:0005886">
    <property type="term" value="C:plasma membrane"/>
    <property type="evidence" value="ECO:0007669"/>
    <property type="project" value="TreeGrafter"/>
</dbReference>
<keyword evidence="2 4" id="KW-0812">Transmembrane</keyword>
<dbReference type="GO" id="GO:0004888">
    <property type="term" value="F:transmembrane signaling receptor activity"/>
    <property type="evidence" value="ECO:0007669"/>
    <property type="project" value="TreeGrafter"/>
</dbReference>
<evidence type="ECO:0000256" key="2">
    <source>
        <dbReference type="ARBA" id="ARBA00022692"/>
    </source>
</evidence>
<dbReference type="CDD" id="cd05716">
    <property type="entry name" value="IgV_pIgR_like"/>
    <property type="match status" value="2"/>
</dbReference>
<dbReference type="PANTHER" id="PTHR11860:SF87">
    <property type="entry name" value="CMRF35-LIKE MOLECULE 8"/>
    <property type="match status" value="1"/>
</dbReference>
<feature type="domain" description="Ig-like" evidence="6">
    <location>
        <begin position="142"/>
        <end position="227"/>
    </location>
</feature>
<comment type="subcellular location">
    <subcellularLocation>
        <location evidence="1">Membrane</location>
    </subcellularLocation>
</comment>
<evidence type="ECO:0000313" key="8">
    <source>
        <dbReference type="Proteomes" id="UP000694580"/>
    </source>
</evidence>
<dbReference type="GeneTree" id="ENSGT00950000182977"/>
<proteinExistence type="predicted"/>
<feature type="chain" id="PRO_5044313222" description="Ig-like domain-containing protein" evidence="5">
    <location>
        <begin position="21"/>
        <end position="333"/>
    </location>
</feature>
<dbReference type="Pfam" id="PF07686">
    <property type="entry name" value="V-set"/>
    <property type="match status" value="2"/>
</dbReference>
<dbReference type="InterPro" id="IPR036179">
    <property type="entry name" value="Ig-like_dom_sf"/>
</dbReference>
<reference evidence="7 8" key="1">
    <citation type="submission" date="2020-06" db="EMBL/GenBank/DDBJ databases">
        <authorList>
            <consortium name="Wellcome Sanger Institute Data Sharing"/>
        </authorList>
    </citation>
    <scope>NUCLEOTIDE SEQUENCE [LARGE SCALE GENOMIC DNA]</scope>
</reference>
<dbReference type="PROSITE" id="PS50835">
    <property type="entry name" value="IG_LIKE"/>
    <property type="match status" value="1"/>
</dbReference>
<organism evidence="7 8">
    <name type="scientific">Denticeps clupeoides</name>
    <name type="common">denticle herring</name>
    <dbReference type="NCBI Taxonomy" id="299321"/>
    <lineage>
        <taxon>Eukaryota</taxon>
        <taxon>Metazoa</taxon>
        <taxon>Chordata</taxon>
        <taxon>Craniata</taxon>
        <taxon>Vertebrata</taxon>
        <taxon>Euteleostomi</taxon>
        <taxon>Actinopterygii</taxon>
        <taxon>Neopterygii</taxon>
        <taxon>Teleostei</taxon>
        <taxon>Clupei</taxon>
        <taxon>Clupeiformes</taxon>
        <taxon>Denticipitoidei</taxon>
        <taxon>Denticipitidae</taxon>
        <taxon>Denticeps</taxon>
    </lineage>
</organism>
<evidence type="ECO:0000256" key="1">
    <source>
        <dbReference type="ARBA" id="ARBA00004370"/>
    </source>
</evidence>
<dbReference type="SMART" id="SM00409">
    <property type="entry name" value="IG"/>
    <property type="match status" value="2"/>
</dbReference>
<dbReference type="InterPro" id="IPR013783">
    <property type="entry name" value="Ig-like_fold"/>
</dbReference>
<reference evidence="7" key="3">
    <citation type="submission" date="2025-09" db="UniProtKB">
        <authorList>
            <consortium name="Ensembl"/>
        </authorList>
    </citation>
    <scope>IDENTIFICATION</scope>
</reference>
<dbReference type="AlphaFoldDB" id="A0AAY4AVK8"/>
<evidence type="ECO:0000259" key="6">
    <source>
        <dbReference type="PROSITE" id="PS50835"/>
    </source>
</evidence>
<evidence type="ECO:0000256" key="4">
    <source>
        <dbReference type="SAM" id="Phobius"/>
    </source>
</evidence>
<dbReference type="InterPro" id="IPR050671">
    <property type="entry name" value="CD300_family_receptors"/>
</dbReference>
<protein>
    <recommendedName>
        <fullName evidence="6">Ig-like domain-containing protein</fullName>
    </recommendedName>
</protein>
<keyword evidence="5" id="KW-0732">Signal</keyword>
<dbReference type="PANTHER" id="PTHR11860">
    <property type="entry name" value="POLYMERIC-IMMUNOGLOBULIN RECEPTOR"/>
    <property type="match status" value="1"/>
</dbReference>